<evidence type="ECO:0000313" key="9">
    <source>
        <dbReference type="EMBL" id="MFB2833399.1"/>
    </source>
</evidence>
<dbReference type="Gene3D" id="3.40.50.2300">
    <property type="match status" value="3"/>
</dbReference>
<dbReference type="InterPro" id="IPR011006">
    <property type="entry name" value="CheY-like_superfamily"/>
</dbReference>
<dbReference type="RefSeq" id="WP_413275861.1">
    <property type="nucleotide sequence ID" value="NZ_JBHFNT010000032.1"/>
</dbReference>
<feature type="domain" description="GGDEF" evidence="6">
    <location>
        <begin position="658"/>
        <end position="794"/>
    </location>
</feature>
<dbReference type="InterPro" id="IPR000160">
    <property type="entry name" value="GGDEF_dom"/>
</dbReference>
<feature type="domain" description="Response regulatory" evidence="5">
    <location>
        <begin position="488"/>
        <end position="604"/>
    </location>
</feature>
<dbReference type="NCBIfam" id="TIGR00254">
    <property type="entry name" value="GGDEF"/>
    <property type="match status" value="1"/>
</dbReference>
<dbReference type="SMART" id="SM00267">
    <property type="entry name" value="GGDEF"/>
    <property type="match status" value="1"/>
</dbReference>
<evidence type="ECO:0000259" key="7">
    <source>
        <dbReference type="PROSITE" id="PS50894"/>
    </source>
</evidence>
<feature type="DNA-binding region" description="OmpR/PhoB-type" evidence="4">
    <location>
        <begin position="125"/>
        <end position="224"/>
    </location>
</feature>
<evidence type="ECO:0000256" key="3">
    <source>
        <dbReference type="PROSITE-ProRule" id="PRU00169"/>
    </source>
</evidence>
<evidence type="ECO:0000256" key="2">
    <source>
        <dbReference type="PROSITE-ProRule" id="PRU00110"/>
    </source>
</evidence>
<feature type="domain" description="HPt" evidence="7">
    <location>
        <begin position="251"/>
        <end position="356"/>
    </location>
</feature>
<evidence type="ECO:0000259" key="5">
    <source>
        <dbReference type="PROSITE" id="PS50110"/>
    </source>
</evidence>
<dbReference type="Pfam" id="PF00072">
    <property type="entry name" value="Response_reg"/>
    <property type="match status" value="2"/>
</dbReference>
<evidence type="ECO:0000313" key="10">
    <source>
        <dbReference type="Proteomes" id="UP001576780"/>
    </source>
</evidence>
<dbReference type="InterPro" id="IPR039420">
    <property type="entry name" value="WalR-like"/>
</dbReference>
<dbReference type="Gene3D" id="1.10.10.10">
    <property type="entry name" value="Winged helix-like DNA-binding domain superfamily/Winged helix DNA-binding domain"/>
    <property type="match status" value="1"/>
</dbReference>
<dbReference type="InterPro" id="IPR043128">
    <property type="entry name" value="Rev_trsase/Diguanyl_cyclase"/>
</dbReference>
<dbReference type="CDD" id="cd00383">
    <property type="entry name" value="trans_reg_C"/>
    <property type="match status" value="1"/>
</dbReference>
<dbReference type="Pfam" id="PF00486">
    <property type="entry name" value="Trans_reg_C"/>
    <property type="match status" value="1"/>
</dbReference>
<comment type="caution">
    <text evidence="9">The sequence shown here is derived from an EMBL/GenBank/DDBJ whole genome shotgun (WGS) entry which is preliminary data.</text>
</comment>
<dbReference type="SUPFAM" id="SSF46894">
    <property type="entry name" value="C-terminal effector domain of the bipartite response regulators"/>
    <property type="match status" value="1"/>
</dbReference>
<feature type="modified residue" description="Phosphohistidine" evidence="2">
    <location>
        <position position="297"/>
    </location>
</feature>
<protein>
    <submittedName>
        <fullName evidence="9">Response regulator</fullName>
    </submittedName>
</protein>
<dbReference type="InterPro" id="IPR001789">
    <property type="entry name" value="Sig_transdc_resp-reg_receiver"/>
</dbReference>
<keyword evidence="1 4" id="KW-0238">DNA-binding</keyword>
<feature type="modified residue" description="4-aspartylphosphate" evidence="3">
    <location>
        <position position="51"/>
    </location>
</feature>
<dbReference type="InterPro" id="IPR008207">
    <property type="entry name" value="Sig_transdc_His_kin_Hpt_dom"/>
</dbReference>
<dbReference type="SMART" id="SM00448">
    <property type="entry name" value="REC"/>
    <property type="match status" value="2"/>
</dbReference>
<dbReference type="SMART" id="SM00862">
    <property type="entry name" value="Trans_reg_C"/>
    <property type="match status" value="1"/>
</dbReference>
<dbReference type="Gene3D" id="6.10.250.690">
    <property type="match status" value="1"/>
</dbReference>
<dbReference type="InterPro" id="IPR016032">
    <property type="entry name" value="Sig_transdc_resp-reg_C-effctor"/>
</dbReference>
<dbReference type="Gene3D" id="3.30.70.270">
    <property type="match status" value="1"/>
</dbReference>
<evidence type="ECO:0000259" key="6">
    <source>
        <dbReference type="PROSITE" id="PS50887"/>
    </source>
</evidence>
<dbReference type="EMBL" id="JBHFNT010000032">
    <property type="protein sequence ID" value="MFB2833399.1"/>
    <property type="molecule type" value="Genomic_DNA"/>
</dbReference>
<dbReference type="CDD" id="cd01949">
    <property type="entry name" value="GGDEF"/>
    <property type="match status" value="1"/>
</dbReference>
<accession>A0ABV4WE88</accession>
<evidence type="ECO:0000256" key="4">
    <source>
        <dbReference type="PROSITE-ProRule" id="PRU01091"/>
    </source>
</evidence>
<evidence type="ECO:0000259" key="8">
    <source>
        <dbReference type="PROSITE" id="PS51755"/>
    </source>
</evidence>
<organism evidence="9 10">
    <name type="scientific">Floridaenema evergladense BLCC-F167</name>
    <dbReference type="NCBI Taxonomy" id="3153639"/>
    <lineage>
        <taxon>Bacteria</taxon>
        <taxon>Bacillati</taxon>
        <taxon>Cyanobacteriota</taxon>
        <taxon>Cyanophyceae</taxon>
        <taxon>Oscillatoriophycideae</taxon>
        <taxon>Aerosakkonematales</taxon>
        <taxon>Aerosakkonemataceae</taxon>
        <taxon>Floridanema</taxon>
        <taxon>Floridanema evergladense</taxon>
    </lineage>
</organism>
<dbReference type="InterPro" id="IPR036641">
    <property type="entry name" value="HPT_dom_sf"/>
</dbReference>
<dbReference type="Pfam" id="PF00990">
    <property type="entry name" value="GGDEF"/>
    <property type="match status" value="1"/>
</dbReference>
<feature type="modified residue" description="4-aspartylphosphate" evidence="3">
    <location>
        <position position="537"/>
    </location>
</feature>
<comment type="caution">
    <text evidence="3">Lacks conserved residue(s) required for the propagation of feature annotation.</text>
</comment>
<dbReference type="Pfam" id="PF01627">
    <property type="entry name" value="Hpt"/>
    <property type="match status" value="1"/>
</dbReference>
<dbReference type="PROSITE" id="PS50894">
    <property type="entry name" value="HPT"/>
    <property type="match status" value="1"/>
</dbReference>
<keyword evidence="10" id="KW-1185">Reference proteome</keyword>
<dbReference type="Proteomes" id="UP001576780">
    <property type="component" value="Unassembled WGS sequence"/>
</dbReference>
<dbReference type="PROSITE" id="PS50887">
    <property type="entry name" value="GGDEF"/>
    <property type="match status" value="1"/>
</dbReference>
<feature type="domain" description="Response regulatory" evidence="5">
    <location>
        <begin position="363"/>
        <end position="479"/>
    </location>
</feature>
<dbReference type="Gene3D" id="1.20.120.160">
    <property type="entry name" value="HPT domain"/>
    <property type="match status" value="1"/>
</dbReference>
<dbReference type="InterPro" id="IPR029787">
    <property type="entry name" value="Nucleotide_cyclase"/>
</dbReference>
<dbReference type="SUPFAM" id="SSF47226">
    <property type="entry name" value="Histidine-containing phosphotransfer domain, HPT domain"/>
    <property type="match status" value="1"/>
</dbReference>
<feature type="domain" description="Response regulatory" evidence="5">
    <location>
        <begin position="2"/>
        <end position="116"/>
    </location>
</feature>
<name>A0ABV4WE88_9CYAN</name>
<dbReference type="PROSITE" id="PS50110">
    <property type="entry name" value="RESPONSE_REGULATORY"/>
    <property type="match status" value="3"/>
</dbReference>
<dbReference type="InterPro" id="IPR036388">
    <property type="entry name" value="WH-like_DNA-bd_sf"/>
</dbReference>
<reference evidence="9 10" key="1">
    <citation type="submission" date="2024-09" db="EMBL/GenBank/DDBJ databases">
        <title>Floridaenema gen nov. (Aerosakkonemataceae, Aerosakkonematales ord. nov., Cyanobacteria) from benthic tropical and subtropical fresh waters, with the description of four new species.</title>
        <authorList>
            <person name="Moretto J.A."/>
            <person name="Berthold D.E."/>
            <person name="Lefler F.W."/>
            <person name="Huang I.-S."/>
            <person name="Laughinghouse H. IV."/>
        </authorList>
    </citation>
    <scope>NUCLEOTIDE SEQUENCE [LARGE SCALE GENOMIC DNA]</scope>
    <source>
        <strain evidence="9 10">BLCC-F167</strain>
    </source>
</reference>
<dbReference type="PROSITE" id="PS51755">
    <property type="entry name" value="OMPR_PHOB"/>
    <property type="match status" value="1"/>
</dbReference>
<feature type="domain" description="OmpR/PhoB-type" evidence="8">
    <location>
        <begin position="125"/>
        <end position="224"/>
    </location>
</feature>
<dbReference type="PANTHER" id="PTHR48111:SF15">
    <property type="entry name" value="OMPR SUBFAMILY"/>
    <property type="match status" value="1"/>
</dbReference>
<evidence type="ECO:0000256" key="1">
    <source>
        <dbReference type="ARBA" id="ARBA00023125"/>
    </source>
</evidence>
<dbReference type="CDD" id="cd19935">
    <property type="entry name" value="REC_OmpR_CusR-like"/>
    <property type="match status" value="1"/>
</dbReference>
<proteinExistence type="predicted"/>
<sequence>MKILLVEDDSVTGELISATLKSHRYIVELATDGQMGLELANIYNYDLIILDVQIPKLDGISLCRQLRSSGSSTPILILTAKDSDNDIVIGLDAGADDYVAKPFEPNQLLARIRALLRRGSVKCESTVLTYGNLGLDPALAQVKYEEQIVNLRSKEYSLLELFLRHPQRIFSRNAIIDHLWKIDNCPSEHAVTNLIKDLRRQLKAAGMKEEFIETVYGLGYRVKAQPSQEEKVKKGKADKRDKNQINQVTTESVAINRIFEHFHSTLEERLKVLAEVVTEGGKSVNLEQQKKAKEEAHRLAGSLGTFGYPRGSQIASAIEQLLIRKTLEEQEVSEFSQLLMKLKQELSNPPQLLEDIPPNLAPQVLLIGEKTELVENLIAEISVWGWQIQLVSDKSKVFEQIGEATPIAIVLLLNTPSPNPEQLSLLWELKQEFPSIPLITLGEQDNLDSRIQVARLGSERYLVQPVTPTQVFEAISQLLMPTQEKEAKVMAVDDDPTMLQIFTNLLQPWGVQVTCLDDPHQFWDVLKSTQPDLLLLDLELPTFSGIELCQVVRQDPKYGDLPILIVTAHTDRESTQRVFAAGADDMISKPIIGPELVTRVISRIERSRLRQQLNYLHQQQAVIWRQQARIDPLTQIPNRRAFEEYLQQQWQQLSQEQENLCLIFCDVDHFKSYNDLYGHPAGDICLKQIATAIQESINSSDLAARYGGEEFAVILPKTSLDGALRVAQRIQQKIAILQILHEGSKLTNYVTISMGITGKIPPPDQSPDSLIAIADEALYTAKKRGRNTYCLYPL</sequence>
<dbReference type="SUPFAM" id="SSF52172">
    <property type="entry name" value="CheY-like"/>
    <property type="match status" value="3"/>
</dbReference>
<gene>
    <name evidence="9" type="ORF">ACE1CA_02600</name>
</gene>
<dbReference type="PANTHER" id="PTHR48111">
    <property type="entry name" value="REGULATOR OF RPOS"/>
    <property type="match status" value="1"/>
</dbReference>
<keyword evidence="3" id="KW-0597">Phosphoprotein</keyword>
<dbReference type="SUPFAM" id="SSF55073">
    <property type="entry name" value="Nucleotide cyclase"/>
    <property type="match status" value="1"/>
</dbReference>
<dbReference type="InterPro" id="IPR001867">
    <property type="entry name" value="OmpR/PhoB-type_DNA-bd"/>
</dbReference>